<dbReference type="SMART" id="SM00219">
    <property type="entry name" value="TyrKc"/>
    <property type="match status" value="1"/>
</dbReference>
<keyword evidence="2" id="KW-0067">ATP-binding</keyword>
<proteinExistence type="predicted"/>
<name>A0A813GNP9_POLGL</name>
<comment type="caution">
    <text evidence="6">The sequence shown here is derived from an EMBL/GenBank/DDBJ whole genome shotgun (WGS) entry which is preliminary data.</text>
</comment>
<dbReference type="InterPro" id="IPR050198">
    <property type="entry name" value="Non-receptor_tyrosine_kinases"/>
</dbReference>
<dbReference type="PRINTS" id="PR00109">
    <property type="entry name" value="TYRKINASE"/>
</dbReference>
<gene>
    <name evidence="6" type="ORF">PGLA1383_LOCUS43526</name>
</gene>
<keyword evidence="7" id="KW-1185">Reference proteome</keyword>
<evidence type="ECO:0000313" key="6">
    <source>
        <dbReference type="EMBL" id="CAE8626618.1"/>
    </source>
</evidence>
<dbReference type="Pfam" id="PF07714">
    <property type="entry name" value="PK_Tyr_Ser-Thr"/>
    <property type="match status" value="1"/>
</dbReference>
<keyword evidence="1" id="KW-0547">Nucleotide-binding</keyword>
<dbReference type="PROSITE" id="PS50011">
    <property type="entry name" value="PROTEIN_KINASE_DOM"/>
    <property type="match status" value="1"/>
</dbReference>
<keyword evidence="4" id="KW-1133">Transmembrane helix</keyword>
<accession>A0A813GNP9</accession>
<dbReference type="Proteomes" id="UP000654075">
    <property type="component" value="Unassembled WGS sequence"/>
</dbReference>
<dbReference type="PANTHER" id="PTHR24418">
    <property type="entry name" value="TYROSINE-PROTEIN KINASE"/>
    <property type="match status" value="1"/>
</dbReference>
<feature type="transmembrane region" description="Helical" evidence="4">
    <location>
        <begin position="733"/>
        <end position="756"/>
    </location>
</feature>
<dbReference type="InterPro" id="IPR020635">
    <property type="entry name" value="Tyr_kinase_cat_dom"/>
</dbReference>
<evidence type="ECO:0000256" key="3">
    <source>
        <dbReference type="SAM" id="MobiDB-lite"/>
    </source>
</evidence>
<reference evidence="6" key="1">
    <citation type="submission" date="2021-02" db="EMBL/GenBank/DDBJ databases">
        <authorList>
            <person name="Dougan E. K."/>
            <person name="Rhodes N."/>
            <person name="Thang M."/>
            <person name="Chan C."/>
        </authorList>
    </citation>
    <scope>NUCLEOTIDE SEQUENCE</scope>
</reference>
<dbReference type="EMBL" id="CAJNNV010028999">
    <property type="protein sequence ID" value="CAE8626618.1"/>
    <property type="molecule type" value="Genomic_DNA"/>
</dbReference>
<evidence type="ECO:0000256" key="4">
    <source>
        <dbReference type="SAM" id="Phobius"/>
    </source>
</evidence>
<dbReference type="GO" id="GO:0004713">
    <property type="term" value="F:protein tyrosine kinase activity"/>
    <property type="evidence" value="ECO:0007669"/>
    <property type="project" value="InterPro"/>
</dbReference>
<protein>
    <recommendedName>
        <fullName evidence="5">Protein kinase domain-containing protein</fullName>
    </recommendedName>
</protein>
<dbReference type="Pfam" id="PF25238">
    <property type="entry name" value="OGFOD2-like"/>
    <property type="match status" value="1"/>
</dbReference>
<sequence>MGAAMQRCALTPTAGAATYGKAAGKAPGYQIIEPESLAISRRIGAGTEKHVLVGEWAMQKVAVMEIFGSSRAREFALQRRIAEHETLGQHPHLVRALGETSDGKYIVNELADLGSLTNYDGSPAVLNRADLGGMASLAVRLVMSWQICEGTKALLAAGLLHRDLAARNVLCFSFSPSDPSLVLTKLTDFGLTIEIGGDPAWPKGHAMGTRWMAPESQPDAAFEFSEKSEVYMLGVVIWEVFSNGRVPYDQIGNGEIGRAKRRGVLPGPRPRSCTDAVWELLQLCWEPLPVNRPSLGEVSRMLSELRRSDGERLRPPPEEDGPWVPSPRISALDEAALAPEFKAMVAAASAGKAAIVKAAGDALIEYDAILGVYSFPLFTNEFCDEIVAELTSFVASGRQTSRANTNNRHSLKLSELGFNGMLEPLAYRFTEPLASVLLPGMTNCRLRFTQGHTVQRVFDGAVSPIPGSNRGSKHFDGADVTLNVNIGGEWSGGDLLVFRDHQSTEPDFRVPQKKGWAVFHPGRVMHQAALLEAGSRYNLVIWADMICFGAMLQKPRRFVWTAPRPAAPPAGGFLKGRKAEREKLALANDLEAAAALKALRRMELPFFATSAAWRESAPTGVVISGNFRPGALQSWAETEVILRERLVQDMQRPGALHLLRREEDGADKLPENQQFELLVAEQTTAAEKEMSAENLMMFALTLAVAVFCTSLLGSYSPLQQMGAIVEPGTSLPVALLVGLVLTSELAGASVAAVLALSIDCKKVRLRSAKAEELNLG</sequence>
<dbReference type="InterPro" id="IPR011009">
    <property type="entry name" value="Kinase-like_dom_sf"/>
</dbReference>
<dbReference type="GO" id="GO:0005524">
    <property type="term" value="F:ATP binding"/>
    <property type="evidence" value="ECO:0007669"/>
    <property type="project" value="UniProtKB-KW"/>
</dbReference>
<feature type="transmembrane region" description="Helical" evidence="4">
    <location>
        <begin position="695"/>
        <end position="713"/>
    </location>
</feature>
<dbReference type="SUPFAM" id="SSF56112">
    <property type="entry name" value="Protein kinase-like (PK-like)"/>
    <property type="match status" value="1"/>
</dbReference>
<dbReference type="Gene3D" id="1.10.510.10">
    <property type="entry name" value="Transferase(Phosphotransferase) domain 1"/>
    <property type="match status" value="1"/>
</dbReference>
<feature type="compositionally biased region" description="Basic and acidic residues" evidence="3">
    <location>
        <begin position="306"/>
        <end position="317"/>
    </location>
</feature>
<dbReference type="AlphaFoldDB" id="A0A813GNP9"/>
<evidence type="ECO:0000256" key="1">
    <source>
        <dbReference type="ARBA" id="ARBA00022741"/>
    </source>
</evidence>
<evidence type="ECO:0000259" key="5">
    <source>
        <dbReference type="PROSITE" id="PS50011"/>
    </source>
</evidence>
<dbReference type="OrthoDB" id="4062651at2759"/>
<dbReference type="InterPro" id="IPR001245">
    <property type="entry name" value="Ser-Thr/Tyr_kinase_cat_dom"/>
</dbReference>
<dbReference type="InterPro" id="IPR000719">
    <property type="entry name" value="Prot_kinase_dom"/>
</dbReference>
<dbReference type="Gene3D" id="2.60.120.620">
    <property type="entry name" value="q2cbj1_9rhob like domain"/>
    <property type="match status" value="1"/>
</dbReference>
<evidence type="ECO:0000313" key="7">
    <source>
        <dbReference type="Proteomes" id="UP000654075"/>
    </source>
</evidence>
<organism evidence="6 7">
    <name type="scientific">Polarella glacialis</name>
    <name type="common">Dinoflagellate</name>
    <dbReference type="NCBI Taxonomy" id="89957"/>
    <lineage>
        <taxon>Eukaryota</taxon>
        <taxon>Sar</taxon>
        <taxon>Alveolata</taxon>
        <taxon>Dinophyceae</taxon>
        <taxon>Suessiales</taxon>
        <taxon>Suessiaceae</taxon>
        <taxon>Polarella</taxon>
    </lineage>
</organism>
<feature type="domain" description="Protein kinase" evidence="5">
    <location>
        <begin position="37"/>
        <end position="305"/>
    </location>
</feature>
<feature type="region of interest" description="Disordered" evidence="3">
    <location>
        <begin position="306"/>
        <end position="326"/>
    </location>
</feature>
<evidence type="ECO:0000256" key="2">
    <source>
        <dbReference type="ARBA" id="ARBA00022840"/>
    </source>
</evidence>
<keyword evidence="4" id="KW-0812">Transmembrane</keyword>
<keyword evidence="4" id="KW-0472">Membrane</keyword>